<evidence type="ECO:0000313" key="3">
    <source>
        <dbReference type="Proteomes" id="UP001626550"/>
    </source>
</evidence>
<reference evidence="2 3" key="1">
    <citation type="submission" date="2024-11" db="EMBL/GenBank/DDBJ databases">
        <title>Adaptive evolution of stress response genes in parasites aligns with host niche diversity.</title>
        <authorList>
            <person name="Hahn C."/>
            <person name="Resl P."/>
        </authorList>
    </citation>
    <scope>NUCLEOTIDE SEQUENCE [LARGE SCALE GENOMIC DNA]</scope>
    <source>
        <strain evidence="2">EGGRZ-B1_66</strain>
        <tissue evidence="2">Body</tissue>
    </source>
</reference>
<name>A0ABD2PPI7_9PLAT</name>
<dbReference type="Proteomes" id="UP001626550">
    <property type="component" value="Unassembled WGS sequence"/>
</dbReference>
<evidence type="ECO:0000313" key="2">
    <source>
        <dbReference type="EMBL" id="KAL3308592.1"/>
    </source>
</evidence>
<keyword evidence="3" id="KW-1185">Reference proteome</keyword>
<comment type="caution">
    <text evidence="2">The sequence shown here is derived from an EMBL/GenBank/DDBJ whole genome shotgun (WGS) entry which is preliminary data.</text>
</comment>
<protein>
    <submittedName>
        <fullName evidence="2">Uncharacterized protein</fullName>
    </submittedName>
</protein>
<gene>
    <name evidence="2" type="ORF">Ciccas_012873</name>
</gene>
<dbReference type="EMBL" id="JBJKFK010004989">
    <property type="protein sequence ID" value="KAL3308592.1"/>
    <property type="molecule type" value="Genomic_DNA"/>
</dbReference>
<dbReference type="AlphaFoldDB" id="A0ABD2PPI7"/>
<sequence>MPQPQLYYPSLSNGYNLVEPGAVAPYLENPYSNPILQQNGVATAAQSACIGQASLVPLVPTDQTMNTHGDSGISSSDTPPISSEETNVDVLEKLRHLDLRVESQHKGRSLILTGKKSQLKQALEALCASEEYSSEDVRHTDNATPIIIEAGNVQLSLLES</sequence>
<feature type="region of interest" description="Disordered" evidence="1">
    <location>
        <begin position="64"/>
        <end position="85"/>
    </location>
</feature>
<organism evidence="2 3">
    <name type="scientific">Cichlidogyrus casuarinus</name>
    <dbReference type="NCBI Taxonomy" id="1844966"/>
    <lineage>
        <taxon>Eukaryota</taxon>
        <taxon>Metazoa</taxon>
        <taxon>Spiralia</taxon>
        <taxon>Lophotrochozoa</taxon>
        <taxon>Platyhelminthes</taxon>
        <taxon>Monogenea</taxon>
        <taxon>Monopisthocotylea</taxon>
        <taxon>Dactylogyridea</taxon>
        <taxon>Ancyrocephalidae</taxon>
        <taxon>Cichlidogyrus</taxon>
    </lineage>
</organism>
<accession>A0ABD2PPI7</accession>
<evidence type="ECO:0000256" key="1">
    <source>
        <dbReference type="SAM" id="MobiDB-lite"/>
    </source>
</evidence>
<proteinExistence type="predicted"/>